<dbReference type="Gene3D" id="3.40.50.1110">
    <property type="entry name" value="SGNH hydrolase"/>
    <property type="match status" value="1"/>
</dbReference>
<dbReference type="InterPro" id="IPR013830">
    <property type="entry name" value="SGNH_hydro"/>
</dbReference>
<gene>
    <name evidence="2" type="ORF">EV662_101477</name>
</gene>
<proteinExistence type="predicted"/>
<keyword evidence="3" id="KW-1185">Reference proteome</keyword>
<organism evidence="2 3">
    <name type="scientific">Rhodovulum marinum</name>
    <dbReference type="NCBI Taxonomy" id="320662"/>
    <lineage>
        <taxon>Bacteria</taxon>
        <taxon>Pseudomonadati</taxon>
        <taxon>Pseudomonadota</taxon>
        <taxon>Alphaproteobacteria</taxon>
        <taxon>Rhodobacterales</taxon>
        <taxon>Paracoccaceae</taxon>
        <taxon>Rhodovulum</taxon>
    </lineage>
</organism>
<dbReference type="CDD" id="cd01822">
    <property type="entry name" value="Lysophospholipase_L1_like"/>
    <property type="match status" value="1"/>
</dbReference>
<dbReference type="Proteomes" id="UP000294835">
    <property type="component" value="Unassembled WGS sequence"/>
</dbReference>
<evidence type="ECO:0000259" key="1">
    <source>
        <dbReference type="Pfam" id="PF13472"/>
    </source>
</evidence>
<evidence type="ECO:0000313" key="3">
    <source>
        <dbReference type="Proteomes" id="UP000294835"/>
    </source>
</evidence>
<dbReference type="PANTHER" id="PTHR30383">
    <property type="entry name" value="THIOESTERASE 1/PROTEASE 1/LYSOPHOSPHOLIPASE L1"/>
    <property type="match status" value="1"/>
</dbReference>
<dbReference type="GO" id="GO:0004622">
    <property type="term" value="F:phosphatidylcholine lysophospholipase activity"/>
    <property type="evidence" value="ECO:0007669"/>
    <property type="project" value="TreeGrafter"/>
</dbReference>
<comment type="caution">
    <text evidence="2">The sequence shown here is derived from an EMBL/GenBank/DDBJ whole genome shotgun (WGS) entry which is preliminary data.</text>
</comment>
<dbReference type="Pfam" id="PF13472">
    <property type="entry name" value="Lipase_GDSL_2"/>
    <property type="match status" value="1"/>
</dbReference>
<accession>A0A4R2Q8H5</accession>
<reference evidence="2 3" key="1">
    <citation type="submission" date="2019-03" db="EMBL/GenBank/DDBJ databases">
        <title>Genomic Encyclopedia of Type Strains, Phase IV (KMG-IV): sequencing the most valuable type-strain genomes for metagenomic binning, comparative biology and taxonomic classification.</title>
        <authorList>
            <person name="Goeker M."/>
        </authorList>
    </citation>
    <scope>NUCLEOTIDE SEQUENCE [LARGE SCALE GENOMIC DNA]</scope>
    <source>
        <strain evidence="2 3">DSM 18063</strain>
    </source>
</reference>
<dbReference type="InterPro" id="IPR051532">
    <property type="entry name" value="Ester_Hydrolysis_Enzymes"/>
</dbReference>
<name>A0A4R2Q8H5_9RHOB</name>
<dbReference type="AlphaFoldDB" id="A0A4R2Q8H5"/>
<dbReference type="EMBL" id="SLXP01000001">
    <property type="protein sequence ID" value="TCP44384.1"/>
    <property type="molecule type" value="Genomic_DNA"/>
</dbReference>
<dbReference type="PANTHER" id="PTHR30383:SF24">
    <property type="entry name" value="THIOESTERASE 1_PROTEASE 1_LYSOPHOSPHOLIPASE L1"/>
    <property type="match status" value="1"/>
</dbReference>
<dbReference type="InterPro" id="IPR036514">
    <property type="entry name" value="SGNH_hydro_sf"/>
</dbReference>
<feature type="domain" description="SGNH hydrolase-type esterase" evidence="1">
    <location>
        <begin position="16"/>
        <end position="183"/>
    </location>
</feature>
<dbReference type="SUPFAM" id="SSF52266">
    <property type="entry name" value="SGNH hydrolase"/>
    <property type="match status" value="1"/>
</dbReference>
<sequence>MAGLTTTASAEVTIAALGDSLTQGYGLAQGDGFVPQLQDWLRDHGAEATVLNAGVSGDTTAGGLSRVAWTLTPDVDAMIVALGGNDLLRGIDPAASRANLEGILKAAREAGVEVLLVGLSAPGNYGPEYKAAFDAMYPDLAQTYGTLYFESFLKGLTDLPDRGTAMRDYMQQDGIHPSAAGVARIVEAMGPAVLDLVERANGSGS</sequence>
<protein>
    <submittedName>
        <fullName evidence="2">Acyl-CoA thioesterase-1</fullName>
    </submittedName>
</protein>
<evidence type="ECO:0000313" key="2">
    <source>
        <dbReference type="EMBL" id="TCP44384.1"/>
    </source>
</evidence>